<dbReference type="AlphaFoldDB" id="W7TQB6"/>
<comment type="caution">
    <text evidence="2">The sequence shown here is derived from an EMBL/GenBank/DDBJ whole genome shotgun (WGS) entry which is preliminary data.</text>
</comment>
<sequence length="272" mass="30380">MHVAQVLAMGSVFSSCGNPPRCQQWPPQGRPQGMRTDPNYRGMGPRRSRSVVGELEAGCGVCGRMTRVSSPCLRPPEPRTALPRPFFAWASQSPPRCHLEPHKNEYCGLYLHSCGSFDFCENVGSGMTMAFCLPATPTGPRSTNWHQEYQQALSLSSPPRNCFVPWACVGLFSVRRCTTRPMSLLWRGLPATYFVGQTGEKLVEVHFSLPYIARTCWLSQSRLSFCLPIVWGQEIEIWVPYFSALELFYGPPPKRGEQVDATVQCEALKNGT</sequence>
<accession>W7TQB6</accession>
<organism evidence="2 3">
    <name type="scientific">Nannochloropsis gaditana</name>
    <dbReference type="NCBI Taxonomy" id="72520"/>
    <lineage>
        <taxon>Eukaryota</taxon>
        <taxon>Sar</taxon>
        <taxon>Stramenopiles</taxon>
        <taxon>Ochrophyta</taxon>
        <taxon>Eustigmatophyceae</taxon>
        <taxon>Eustigmatales</taxon>
        <taxon>Monodopsidaceae</taxon>
        <taxon>Nannochloropsis</taxon>
    </lineage>
</organism>
<dbReference type="Proteomes" id="UP000019335">
    <property type="component" value="Chromosome 10"/>
</dbReference>
<reference evidence="2 3" key="1">
    <citation type="journal article" date="2014" name="Mol. Plant">
        <title>Chromosome Scale Genome Assembly and Transcriptome Profiling of Nannochloropsis gaditana in Nitrogen Depletion.</title>
        <authorList>
            <person name="Corteggiani Carpinelli E."/>
            <person name="Telatin A."/>
            <person name="Vitulo N."/>
            <person name="Forcato C."/>
            <person name="D'Angelo M."/>
            <person name="Schiavon R."/>
            <person name="Vezzi A."/>
            <person name="Giacometti G.M."/>
            <person name="Morosinotto T."/>
            <person name="Valle G."/>
        </authorList>
    </citation>
    <scope>NUCLEOTIDE SEQUENCE [LARGE SCALE GENOMIC DNA]</scope>
    <source>
        <strain evidence="2 3">B-31</strain>
    </source>
</reference>
<evidence type="ECO:0000313" key="3">
    <source>
        <dbReference type="Proteomes" id="UP000019335"/>
    </source>
</evidence>
<proteinExistence type="predicted"/>
<evidence type="ECO:0000313" key="2">
    <source>
        <dbReference type="EMBL" id="EWM25693.1"/>
    </source>
</evidence>
<keyword evidence="3" id="KW-1185">Reference proteome</keyword>
<gene>
    <name evidence="2" type="ORF">Naga_100279g3</name>
</gene>
<protein>
    <submittedName>
        <fullName evidence="2">Uncharacterized protein</fullName>
    </submittedName>
</protein>
<feature type="region of interest" description="Disordered" evidence="1">
    <location>
        <begin position="24"/>
        <end position="47"/>
    </location>
</feature>
<evidence type="ECO:0000256" key="1">
    <source>
        <dbReference type="SAM" id="MobiDB-lite"/>
    </source>
</evidence>
<dbReference type="EMBL" id="AZIL01000843">
    <property type="protein sequence ID" value="EWM25693.1"/>
    <property type="molecule type" value="Genomic_DNA"/>
</dbReference>
<name>W7TQB6_9STRA</name>